<gene>
    <name evidence="2" type="ORF">ITQ90_05515</name>
</gene>
<evidence type="ECO:0000259" key="1">
    <source>
        <dbReference type="Pfam" id="PF09643"/>
    </source>
</evidence>
<dbReference type="SUPFAM" id="SSF159006">
    <property type="entry name" value="YopX-like"/>
    <property type="match status" value="1"/>
</dbReference>
<protein>
    <recommendedName>
        <fullName evidence="1">YopX protein domain-containing protein</fullName>
    </recommendedName>
</protein>
<evidence type="ECO:0000313" key="2">
    <source>
        <dbReference type="EMBL" id="MBF7114944.1"/>
    </source>
</evidence>
<name>A0AB73HFX5_PEDPE</name>
<feature type="domain" description="YopX protein" evidence="1">
    <location>
        <begin position="5"/>
        <end position="138"/>
    </location>
</feature>
<dbReference type="RefSeq" id="WP_195749618.1">
    <property type="nucleotide sequence ID" value="NZ_JADOFP010000004.1"/>
</dbReference>
<dbReference type="InterPro" id="IPR019096">
    <property type="entry name" value="YopX_protein"/>
</dbReference>
<dbReference type="AlphaFoldDB" id="A0AB73HFX5"/>
<dbReference type="Gene3D" id="2.30.30.290">
    <property type="entry name" value="YopX-like domains"/>
    <property type="match status" value="1"/>
</dbReference>
<reference evidence="2" key="1">
    <citation type="submission" date="2020-11" db="EMBL/GenBank/DDBJ databases">
        <title>Antibiotic susceptibility profiles of Pediococcus pentosaceus from various origins and their implications for the safety assessment of strains with food-technology applications.</title>
        <authorList>
            <person name="Shani N."/>
            <person name="Oberhaensli S."/>
            <person name="Arias E."/>
        </authorList>
    </citation>
    <scope>NUCLEOTIDE SEQUENCE</scope>
    <source>
        <strain evidence="2">FAM 24207</strain>
    </source>
</reference>
<accession>A0AB73HFX5</accession>
<dbReference type="Proteomes" id="UP001194632">
    <property type="component" value="Unassembled WGS sequence"/>
</dbReference>
<sequence>MMVPKFRVWSKTLGKYRQLDETSNDQGLGMLFEVKKGIGSNVTSICYSVGDVVEQFTGLKDDNGKEICEGDIVNVWSNMNELTMEPTIYEIVSKDMLGRPGLFLKPKMAHLIEPCVHECWSNKIEIIGNIHENPELLEE</sequence>
<proteinExistence type="predicted"/>
<evidence type="ECO:0000313" key="3">
    <source>
        <dbReference type="Proteomes" id="UP001194632"/>
    </source>
</evidence>
<dbReference type="EMBL" id="JADOFP010000004">
    <property type="protein sequence ID" value="MBF7114944.1"/>
    <property type="molecule type" value="Genomic_DNA"/>
</dbReference>
<dbReference type="InterPro" id="IPR023385">
    <property type="entry name" value="YopX-like_C"/>
</dbReference>
<dbReference type="Pfam" id="PF09643">
    <property type="entry name" value="YopX"/>
    <property type="match status" value="1"/>
</dbReference>
<comment type="caution">
    <text evidence="2">The sequence shown here is derived from an EMBL/GenBank/DDBJ whole genome shotgun (WGS) entry which is preliminary data.</text>
</comment>
<organism evidence="2 3">
    <name type="scientific">Pediococcus pentosaceus</name>
    <dbReference type="NCBI Taxonomy" id="1255"/>
    <lineage>
        <taxon>Bacteria</taxon>
        <taxon>Bacillati</taxon>
        <taxon>Bacillota</taxon>
        <taxon>Bacilli</taxon>
        <taxon>Lactobacillales</taxon>
        <taxon>Lactobacillaceae</taxon>
        <taxon>Pediococcus</taxon>
    </lineage>
</organism>